<dbReference type="Proteomes" id="UP000033647">
    <property type="component" value="Unassembled WGS sequence"/>
</dbReference>
<sequence length="120" mass="12576">MEPAAQPDIKVTHFEDGKRVQENVEVDVGAAAPTVAADVPYIASGLQAKVREALPTTIKNFTLTGKPAIVSAYFNVAAAPAIQADVPYVRPGKKRSPTSARFLENAKGDMATSPAKVEAG</sequence>
<organism evidence="2 3">
    <name type="scientific">Zymoseptoria brevis</name>
    <dbReference type="NCBI Taxonomy" id="1047168"/>
    <lineage>
        <taxon>Eukaryota</taxon>
        <taxon>Fungi</taxon>
        <taxon>Dikarya</taxon>
        <taxon>Ascomycota</taxon>
        <taxon>Pezizomycotina</taxon>
        <taxon>Dothideomycetes</taxon>
        <taxon>Dothideomycetidae</taxon>
        <taxon>Mycosphaerellales</taxon>
        <taxon>Mycosphaerellaceae</taxon>
        <taxon>Zymoseptoria</taxon>
    </lineage>
</organism>
<keyword evidence="3" id="KW-1185">Reference proteome</keyword>
<evidence type="ECO:0000256" key="1">
    <source>
        <dbReference type="SAM" id="MobiDB-lite"/>
    </source>
</evidence>
<evidence type="ECO:0000313" key="3">
    <source>
        <dbReference type="Proteomes" id="UP000033647"/>
    </source>
</evidence>
<dbReference type="EMBL" id="LAFY01000305">
    <property type="protein sequence ID" value="KJY00758.1"/>
    <property type="molecule type" value="Genomic_DNA"/>
</dbReference>
<protein>
    <submittedName>
        <fullName evidence="2">Uncharacterized protein</fullName>
    </submittedName>
</protein>
<reference evidence="2 3" key="1">
    <citation type="submission" date="2015-03" db="EMBL/GenBank/DDBJ databases">
        <title>RNA-seq based gene annotation and comparative genomics of four Zymoseptoria species reveal species-specific pathogenicity related genes and transposable element activity.</title>
        <authorList>
            <person name="Grandaubert J."/>
            <person name="Bhattacharyya A."/>
            <person name="Stukenbrock E.H."/>
        </authorList>
    </citation>
    <scope>NUCLEOTIDE SEQUENCE [LARGE SCALE GENOMIC DNA]</scope>
    <source>
        <strain evidence="2 3">Zb18110</strain>
    </source>
</reference>
<feature type="region of interest" description="Disordered" evidence="1">
    <location>
        <begin position="93"/>
        <end position="120"/>
    </location>
</feature>
<proteinExistence type="predicted"/>
<evidence type="ECO:0000313" key="2">
    <source>
        <dbReference type="EMBL" id="KJY00758.1"/>
    </source>
</evidence>
<accession>A0A0F4GUL6</accession>
<comment type="caution">
    <text evidence="2">The sequence shown here is derived from an EMBL/GenBank/DDBJ whole genome shotgun (WGS) entry which is preliminary data.</text>
</comment>
<name>A0A0F4GUL6_9PEZI</name>
<gene>
    <name evidence="2" type="ORF">TI39_contig313g00021</name>
</gene>
<dbReference type="AlphaFoldDB" id="A0A0F4GUL6"/>